<dbReference type="PANTHER" id="PTHR44147">
    <property type="entry name" value="DEHYDROGENASE/REDUCTASE SDR FAMILY MEMBER 1"/>
    <property type="match status" value="1"/>
</dbReference>
<reference evidence="1" key="1">
    <citation type="submission" date="2025-08" db="UniProtKB">
        <authorList>
            <consortium name="Ensembl"/>
        </authorList>
    </citation>
    <scope>IDENTIFICATION</scope>
</reference>
<dbReference type="KEGG" id="hcq:109512775"/>
<organism evidence="1 2">
    <name type="scientific">Hippocampus comes</name>
    <name type="common">Tiger tail seahorse</name>
    <dbReference type="NCBI Taxonomy" id="109280"/>
    <lineage>
        <taxon>Eukaryota</taxon>
        <taxon>Metazoa</taxon>
        <taxon>Chordata</taxon>
        <taxon>Craniata</taxon>
        <taxon>Vertebrata</taxon>
        <taxon>Euteleostomi</taxon>
        <taxon>Actinopterygii</taxon>
        <taxon>Neopterygii</taxon>
        <taxon>Teleostei</taxon>
        <taxon>Neoteleostei</taxon>
        <taxon>Acanthomorphata</taxon>
        <taxon>Syngnathiaria</taxon>
        <taxon>Syngnathiformes</taxon>
        <taxon>Syngnathoidei</taxon>
        <taxon>Syngnathidae</taxon>
        <taxon>Hippocampus</taxon>
    </lineage>
</organism>
<dbReference type="STRING" id="109280.ENSHCOP00000026076"/>
<dbReference type="SUPFAM" id="SSF51735">
    <property type="entry name" value="NAD(P)-binding Rossmann-fold domains"/>
    <property type="match status" value="1"/>
</dbReference>
<dbReference type="GeneID" id="109512775"/>
<reference evidence="1" key="2">
    <citation type="submission" date="2025-09" db="UniProtKB">
        <authorList>
            <consortium name="Ensembl"/>
        </authorList>
    </citation>
    <scope>IDENTIFICATION</scope>
</reference>
<evidence type="ECO:0000313" key="1">
    <source>
        <dbReference type="Ensembl" id="ENSHCOP00000026076.1"/>
    </source>
</evidence>
<dbReference type="GeneTree" id="ENSGT00940000157797"/>
<dbReference type="CTD" id="115817"/>
<dbReference type="AlphaFoldDB" id="A0A3Q3E4Q9"/>
<dbReference type="RefSeq" id="XP_019720321.1">
    <property type="nucleotide sequence ID" value="XM_019864762.1"/>
</dbReference>
<dbReference type="OMA" id="QVYGFTD"/>
<dbReference type="Pfam" id="PF00106">
    <property type="entry name" value="adh_short"/>
    <property type="match status" value="1"/>
</dbReference>
<proteinExistence type="predicted"/>
<dbReference type="InterPro" id="IPR036291">
    <property type="entry name" value="NAD(P)-bd_dom_sf"/>
</dbReference>
<dbReference type="CDD" id="cd09763">
    <property type="entry name" value="DHRS1-like_SDR_c"/>
    <property type="match status" value="1"/>
</dbReference>
<dbReference type="InterPro" id="IPR002347">
    <property type="entry name" value="SDR_fam"/>
</dbReference>
<dbReference type="Ensembl" id="ENSHCOT00000027338.1">
    <property type="protein sequence ID" value="ENSHCOP00000026076.1"/>
    <property type="gene ID" value="ENSHCOG00000016684.1"/>
</dbReference>
<dbReference type="Proteomes" id="UP000264820">
    <property type="component" value="Unplaced"/>
</dbReference>
<dbReference type="OrthoDB" id="1933717at2759"/>
<dbReference type="Gene3D" id="3.40.50.720">
    <property type="entry name" value="NAD(P)-binding Rossmann-like Domain"/>
    <property type="match status" value="1"/>
</dbReference>
<sequence>MSLSGWICVVTGASRGIGKGIALQLSEAGATVYITGRQEKTLKETAAQVSERGGKCVPVICDSTNDGDIEKLFERIKTEESGRLDLLVNNAYAGVQAIFENHGKKFWETDPSFWDTINNTGLRSHYIASVYASRLMVARGQGLIVTISSMGGLRYLFNVPYGVGKAACDRMAVDMALELRSRGVASVSLWPGPVKTEQITQFVLSDDAPREVDSKTKELFAHGESTEFSGLCIVNLAQDKNLMSLSGKILMTCDLARRYGIRDVDGRCVDDFTSLKFLLTQVPYVSWLSSFVPSFIRLPRFLLPLTSNHF</sequence>
<keyword evidence="2" id="KW-1185">Reference proteome</keyword>
<evidence type="ECO:0000313" key="2">
    <source>
        <dbReference type="Proteomes" id="UP000264820"/>
    </source>
</evidence>
<protein>
    <submittedName>
        <fullName evidence="1">Dehydrogenase/reductase (SDR family) member 1</fullName>
    </submittedName>
</protein>
<accession>A0A3Q3E4Q9</accession>
<dbReference type="PRINTS" id="PR00081">
    <property type="entry name" value="GDHRDH"/>
</dbReference>
<name>A0A3Q3E4Q9_HIPCM</name>
<dbReference type="PANTHER" id="PTHR44147:SF2">
    <property type="entry name" value="DEHYDROGENASE_REDUCTASE SDR FAMILY MEMBER 1"/>
    <property type="match status" value="1"/>
</dbReference>